<name>A0ACD5Z365_AVESA</name>
<organism evidence="1 2">
    <name type="scientific">Avena sativa</name>
    <name type="common">Oat</name>
    <dbReference type="NCBI Taxonomy" id="4498"/>
    <lineage>
        <taxon>Eukaryota</taxon>
        <taxon>Viridiplantae</taxon>
        <taxon>Streptophyta</taxon>
        <taxon>Embryophyta</taxon>
        <taxon>Tracheophyta</taxon>
        <taxon>Spermatophyta</taxon>
        <taxon>Magnoliopsida</taxon>
        <taxon>Liliopsida</taxon>
        <taxon>Poales</taxon>
        <taxon>Poaceae</taxon>
        <taxon>BOP clade</taxon>
        <taxon>Pooideae</taxon>
        <taxon>Poodae</taxon>
        <taxon>Poeae</taxon>
        <taxon>Poeae Chloroplast Group 1 (Aveneae type)</taxon>
        <taxon>Aveninae</taxon>
        <taxon>Avena</taxon>
    </lineage>
</organism>
<reference evidence="1" key="1">
    <citation type="submission" date="2021-05" db="EMBL/GenBank/DDBJ databases">
        <authorList>
            <person name="Scholz U."/>
            <person name="Mascher M."/>
            <person name="Fiebig A."/>
        </authorList>
    </citation>
    <scope>NUCLEOTIDE SEQUENCE [LARGE SCALE GENOMIC DNA]</scope>
</reference>
<sequence>MVQEFETGGADRALESWFFELDVDWVLQTREEQLQDRPASWHGEMIQRWIRALTVIVLSVKELVHQTPVVARLGKASISAMLVFVNAVVPALKAENLPAMVNMYICVCTASCHMLTTPVIYPEAQSIFNEIGGSLSTQVDGLSEAIACTMEEVMTLMEDHDSWDTEIQRGGGEVHMNTRFMVNCIVQVSKARTSKHNTRDLQDLIDDTMDYLKDLLLKKSELCSDLSLGYLFLLNNYNFIAEVFEPSVSLDLELWSGRHWRPTPECEKYMYSYLQVSWGHVLSCIPKSNLPGPLHRWINTSSLAKFQSTFQKTYQAQKFWKVPDPRLRDELRKAITARVISGYRDYLGEHPELEKHIGRESSPEVLEEMLAELFEG</sequence>
<evidence type="ECO:0000313" key="1">
    <source>
        <dbReference type="EnsemblPlants" id="AVESA.00010b.r2.6AG1071230.1.CDS.1"/>
    </source>
</evidence>
<keyword evidence="2" id="KW-1185">Reference proteome</keyword>
<evidence type="ECO:0000313" key="2">
    <source>
        <dbReference type="Proteomes" id="UP001732700"/>
    </source>
</evidence>
<dbReference type="Proteomes" id="UP001732700">
    <property type="component" value="Chromosome 6A"/>
</dbReference>
<dbReference type="EnsemblPlants" id="AVESA.00010b.r2.6AG1071230.1">
    <property type="protein sequence ID" value="AVESA.00010b.r2.6AG1071230.1.CDS.1"/>
    <property type="gene ID" value="AVESA.00010b.r2.6AG1071230"/>
</dbReference>
<accession>A0ACD5Z365</accession>
<protein>
    <submittedName>
        <fullName evidence="1">Uncharacterized protein</fullName>
    </submittedName>
</protein>
<reference evidence="1" key="2">
    <citation type="submission" date="2025-09" db="UniProtKB">
        <authorList>
            <consortium name="EnsemblPlants"/>
        </authorList>
    </citation>
    <scope>IDENTIFICATION</scope>
</reference>
<proteinExistence type="predicted"/>